<keyword evidence="1" id="KW-0732">Signal</keyword>
<evidence type="ECO:0000259" key="2">
    <source>
        <dbReference type="Pfam" id="PF14498"/>
    </source>
</evidence>
<accession>A0A5C1I1J9</accession>
<dbReference type="Pfam" id="PF21307">
    <property type="entry name" value="Glyco_hydro_95_C"/>
    <property type="match status" value="1"/>
</dbReference>
<dbReference type="Proteomes" id="UP000251402">
    <property type="component" value="Chromosome"/>
</dbReference>
<dbReference type="AlphaFoldDB" id="A0A5C1I1J9"/>
<gene>
    <name evidence="5" type="ORF">DEO27_017300</name>
</gene>
<dbReference type="InterPro" id="IPR008928">
    <property type="entry name" value="6-hairpin_glycosidase_sf"/>
</dbReference>
<keyword evidence="6" id="KW-1185">Reference proteome</keyword>
<sequence>MLKSRTIQAVFILQLICCQVYAQRPGPSSPSGAPVIWDNKPANVWMTEAYPMGNGRMGGMAFGGVKQERIQFNESSLWTGDENETGAYQPFGDLLIDFESAPTTVQQYRRELDLSDAVQHIGYKGEGASFSRTYFCSFPAKVTVLRFSTSQDHPSAVTLTLKDAHGSGTFAEGNMLQFGGKLENGLSYFAAAAVKADNGRLKITAGADGVRQLRIESPSSFTIILTAATDFSNLRAQRWRGEDPRVKVNRVLKAALSKSYDQLLSEHLNDYRKLFSRVSLDLGDDAARTASVTTPERVKRYRTNPDPGLEALLFQYGRYLLISASRKGGLPANLQGIWNDSKNPPWRSDYHSNINIEMNYWPAEPTNLPECDFPYLDYINSIREVKRESTLKAYPGVRGWTVKTENNIFGGSSFTWNTPGSAWYAQGIWEHYAFTKDTVYLRQFAYPILKEITQFWDDHLKRRPDGTLVSPLGWSPEHGPTEDGVTYDQAIVDDLFGNYIEAATVLRVDKLYRDSIADMRAHLLKPRIGRWGQLQEWETDRDDPQDKHRHSSNLFGLHPGRSISMLRTPELARAAKISLLARGDESTGWSMAWKINFWARLQEGEHAHKIIHNFINLAGNAGVNYDEGGGVYANLLCAHPPFQIDGNLGYTAGISEMLVQSQTGDIQLLPALPGAWRNSGTVTGLCARGGFVVKKLSWRKGKVTELVISSKVGGDCSIRVPSAIRGDGLKTGLPGTDGAFSYSFKTQAGHDYAFRASGN</sequence>
<dbReference type="PANTHER" id="PTHR31084:SF19">
    <property type="entry name" value="GLYCOSYL HYDROLASE FAMILY 95 N-TERMINAL DOMAIN-CONTAINING PROTEIN"/>
    <property type="match status" value="1"/>
</dbReference>
<name>A0A5C1I1J9_9SPHI</name>
<feature type="signal peptide" evidence="1">
    <location>
        <begin position="1"/>
        <end position="22"/>
    </location>
</feature>
<feature type="domain" description="Glycosyl hydrolase family 95 N-terminal" evidence="2">
    <location>
        <begin position="36"/>
        <end position="84"/>
    </location>
</feature>
<feature type="domain" description="Glycosyl hydrolase family 95 catalytic" evidence="4">
    <location>
        <begin position="259"/>
        <end position="658"/>
    </location>
</feature>
<evidence type="ECO:0000259" key="4">
    <source>
        <dbReference type="Pfam" id="PF22124"/>
    </source>
</evidence>
<dbReference type="OrthoDB" id="9802600at2"/>
<dbReference type="GO" id="GO:0004560">
    <property type="term" value="F:alpha-L-fucosidase activity"/>
    <property type="evidence" value="ECO:0007669"/>
    <property type="project" value="InterPro"/>
</dbReference>
<dbReference type="PIRSF" id="PIRSF007663">
    <property type="entry name" value="UCP007663"/>
    <property type="match status" value="1"/>
</dbReference>
<evidence type="ECO:0000313" key="6">
    <source>
        <dbReference type="Proteomes" id="UP000251402"/>
    </source>
</evidence>
<feature type="chain" id="PRO_5022706302" evidence="1">
    <location>
        <begin position="23"/>
        <end position="759"/>
    </location>
</feature>
<evidence type="ECO:0000256" key="1">
    <source>
        <dbReference type="SAM" id="SignalP"/>
    </source>
</evidence>
<organism evidence="5 6">
    <name type="scientific">Mucilaginibacter rubeus</name>
    <dbReference type="NCBI Taxonomy" id="2027860"/>
    <lineage>
        <taxon>Bacteria</taxon>
        <taxon>Pseudomonadati</taxon>
        <taxon>Bacteroidota</taxon>
        <taxon>Sphingobacteriia</taxon>
        <taxon>Sphingobacteriales</taxon>
        <taxon>Sphingobacteriaceae</taxon>
        <taxon>Mucilaginibacter</taxon>
    </lineage>
</organism>
<dbReference type="KEGG" id="mrub:DEO27_017300"/>
<feature type="domain" description="Alpha fucosidase A-like C-terminal" evidence="3">
    <location>
        <begin position="660"/>
        <end position="753"/>
    </location>
</feature>
<evidence type="ECO:0000313" key="5">
    <source>
        <dbReference type="EMBL" id="QEM11709.1"/>
    </source>
</evidence>
<dbReference type="InterPro" id="IPR016518">
    <property type="entry name" value="Alpha-L-fucosidase"/>
</dbReference>
<reference evidence="5" key="1">
    <citation type="submission" date="2019-08" db="EMBL/GenBank/DDBJ databases">
        <title>Comparative genome analysis confer to the adaptation heavy metal polluted environment.</title>
        <authorList>
            <person name="Li Y."/>
        </authorList>
    </citation>
    <scope>NUCLEOTIDE SEQUENCE [LARGE SCALE GENOMIC DNA]</scope>
    <source>
        <strain evidence="5">P1</strain>
    </source>
</reference>
<evidence type="ECO:0000259" key="3">
    <source>
        <dbReference type="Pfam" id="PF21307"/>
    </source>
</evidence>
<protein>
    <submittedName>
        <fullName evidence="5">Glycoside hydrolase family 95 protein</fullName>
    </submittedName>
</protein>
<dbReference type="EMBL" id="CP043450">
    <property type="protein sequence ID" value="QEM11709.1"/>
    <property type="molecule type" value="Genomic_DNA"/>
</dbReference>
<dbReference type="Pfam" id="PF22124">
    <property type="entry name" value="Glyco_hydro_95_cat"/>
    <property type="match status" value="1"/>
</dbReference>
<dbReference type="GO" id="GO:0005975">
    <property type="term" value="P:carbohydrate metabolic process"/>
    <property type="evidence" value="ECO:0007669"/>
    <property type="project" value="InterPro"/>
</dbReference>
<dbReference type="InterPro" id="IPR054363">
    <property type="entry name" value="GH95_cat"/>
</dbReference>
<dbReference type="SUPFAM" id="SSF48208">
    <property type="entry name" value="Six-hairpin glycosidases"/>
    <property type="match status" value="1"/>
</dbReference>
<proteinExistence type="predicted"/>
<dbReference type="Gene3D" id="1.50.10.10">
    <property type="match status" value="1"/>
</dbReference>
<dbReference type="InterPro" id="IPR027414">
    <property type="entry name" value="GH95_N_dom"/>
</dbReference>
<dbReference type="Pfam" id="PF14498">
    <property type="entry name" value="Glyco_hyd_65N_2"/>
    <property type="match status" value="2"/>
</dbReference>
<keyword evidence="5" id="KW-0378">Hydrolase</keyword>
<dbReference type="PANTHER" id="PTHR31084">
    <property type="entry name" value="ALPHA-L-FUCOSIDASE 2"/>
    <property type="match status" value="1"/>
</dbReference>
<feature type="domain" description="Glycosyl hydrolase family 95 N-terminal" evidence="2">
    <location>
        <begin position="86"/>
        <end position="233"/>
    </location>
</feature>
<dbReference type="InterPro" id="IPR012341">
    <property type="entry name" value="6hp_glycosidase-like_sf"/>
</dbReference>
<dbReference type="InterPro" id="IPR049053">
    <property type="entry name" value="AFCA-like_C"/>
</dbReference>